<name>A0ABY2J3K3_9MICO</name>
<gene>
    <name evidence="2" type="ORF">E3T28_09235</name>
</gene>
<evidence type="ECO:0008006" key="4">
    <source>
        <dbReference type="Google" id="ProtNLM"/>
    </source>
</evidence>
<comment type="caution">
    <text evidence="2">The sequence shown here is derived from an EMBL/GenBank/DDBJ whole genome shotgun (WGS) entry which is preliminary data.</text>
</comment>
<evidence type="ECO:0000313" key="2">
    <source>
        <dbReference type="EMBL" id="TFC99512.1"/>
    </source>
</evidence>
<evidence type="ECO:0000313" key="3">
    <source>
        <dbReference type="Proteomes" id="UP000297853"/>
    </source>
</evidence>
<feature type="non-terminal residue" evidence="2">
    <location>
        <position position="180"/>
    </location>
</feature>
<proteinExistence type="predicted"/>
<evidence type="ECO:0000256" key="1">
    <source>
        <dbReference type="SAM" id="MobiDB-lite"/>
    </source>
</evidence>
<organism evidence="2 3">
    <name type="scientific">Cryobacterium sinapicolor</name>
    <dbReference type="NCBI Taxonomy" id="1259236"/>
    <lineage>
        <taxon>Bacteria</taxon>
        <taxon>Bacillati</taxon>
        <taxon>Actinomycetota</taxon>
        <taxon>Actinomycetes</taxon>
        <taxon>Micrococcales</taxon>
        <taxon>Microbacteriaceae</taxon>
        <taxon>Cryobacterium</taxon>
    </lineage>
</organism>
<keyword evidence="3" id="KW-1185">Reference proteome</keyword>
<sequence length="180" mass="17304">MAGSVIAVGAVVVSGFSAQSASQSAAAEEKERLAVTAVLARATGPHPEQAGSLAGVVPAHASASARTTLAGANGVIMAAQGKTDATGLSSTVASLSEYRRLTPERVFDLVEQVNAEAEVVKASTAEADRIAAEQAAAAAAAAAVQAAAEAQAAADAAAAQAAAQAKAAAPQPAAPAPKPA</sequence>
<feature type="region of interest" description="Disordered" evidence="1">
    <location>
        <begin position="161"/>
        <end position="180"/>
    </location>
</feature>
<dbReference type="EMBL" id="SOGQ01000046">
    <property type="protein sequence ID" value="TFC99512.1"/>
    <property type="molecule type" value="Genomic_DNA"/>
</dbReference>
<dbReference type="RefSeq" id="WP_206750458.1">
    <property type="nucleotide sequence ID" value="NZ_SOGQ01000046.1"/>
</dbReference>
<accession>A0ABY2J3K3</accession>
<reference evidence="2 3" key="1">
    <citation type="submission" date="2019-03" db="EMBL/GenBank/DDBJ databases">
        <title>Genomics of glacier-inhabiting Cryobacterium strains.</title>
        <authorList>
            <person name="Liu Q."/>
            <person name="Xin Y.-H."/>
        </authorList>
    </citation>
    <scope>NUCLEOTIDE SEQUENCE [LARGE SCALE GENOMIC DNA]</scope>
    <source>
        <strain evidence="2 3">TMT1-23-1</strain>
    </source>
</reference>
<dbReference type="Proteomes" id="UP000297853">
    <property type="component" value="Unassembled WGS sequence"/>
</dbReference>
<feature type="compositionally biased region" description="Low complexity" evidence="1">
    <location>
        <begin position="161"/>
        <end position="171"/>
    </location>
</feature>
<protein>
    <recommendedName>
        <fullName evidence="4">Mucin-associated surface protein</fullName>
    </recommendedName>
</protein>